<dbReference type="RefSeq" id="WP_004079916.1">
    <property type="nucleotide sequence ID" value="NZ_DAITJQ010000001.1"/>
</dbReference>
<evidence type="ECO:0000256" key="5">
    <source>
        <dbReference type="SAM" id="Phobius"/>
    </source>
</evidence>
<dbReference type="Pfam" id="PF12698">
    <property type="entry name" value="ABC2_membrane_3"/>
    <property type="match status" value="1"/>
</dbReference>
<evidence type="ECO:0000256" key="3">
    <source>
        <dbReference type="ARBA" id="ARBA00022989"/>
    </source>
</evidence>
<sequence length="253" mass="29152">MRKILHLVLKEMKIRLKYRFVWVNMALTPFFIIGPYVFSSRIADVNSLAENVLIGALLWYWLNQYFFGVGDGFTEEREEGALISVVLAPISLLAFLFSKAADTFLMNLYITFFTLLFFYLSGIKLEIHLYFLLLLAVSGVYITFFSIFFAALSLWKKRIRSINSTAQFFFGVLSGMVNPVENFPSYVRLISYMIPLTYLISIGRSIIKNGNMSGFVPQLLILTGLSFAYLILGVWLLKKAENEIRKKGEWESW</sequence>
<reference evidence="7 8" key="1">
    <citation type="journal article" date="2015" name="MBio">
        <title>Genome-Resolved Metagenomic Analysis Reveals Roles for Candidate Phyla and Other Microbial Community Members in Biogeochemical Transformations in Oil Reservoirs.</title>
        <authorList>
            <person name="Hu P."/>
            <person name="Tom L."/>
            <person name="Singh A."/>
            <person name="Thomas B.C."/>
            <person name="Baker B.J."/>
            <person name="Piceno Y.M."/>
            <person name="Andersen G.L."/>
            <person name="Banfield J.F."/>
        </authorList>
    </citation>
    <scope>NUCLEOTIDE SEQUENCE [LARGE SCALE GENOMIC DNA]</scope>
    <source>
        <strain evidence="7">46_26</strain>
    </source>
</reference>
<accession>A0A101EQJ0</accession>
<dbReference type="OMA" id="WINMALT"/>
<comment type="subcellular location">
    <subcellularLocation>
        <location evidence="1">Membrane</location>
        <topology evidence="1">Multi-pass membrane protein</topology>
    </subcellularLocation>
</comment>
<keyword evidence="4 5" id="KW-0472">Membrane</keyword>
<dbReference type="InterPro" id="IPR051784">
    <property type="entry name" value="Nod_factor_ABC_transporter"/>
</dbReference>
<evidence type="ECO:0000313" key="7">
    <source>
        <dbReference type="EMBL" id="KUK22877.1"/>
    </source>
</evidence>
<gene>
    <name evidence="7" type="ORF">XD57_1019</name>
</gene>
<keyword evidence="3 5" id="KW-1133">Transmembrane helix</keyword>
<evidence type="ECO:0000256" key="2">
    <source>
        <dbReference type="ARBA" id="ARBA00022692"/>
    </source>
</evidence>
<keyword evidence="2 5" id="KW-0812">Transmembrane</keyword>
<feature type="transmembrane region" description="Helical" evidence="5">
    <location>
        <begin position="219"/>
        <end position="237"/>
    </location>
</feature>
<evidence type="ECO:0000256" key="1">
    <source>
        <dbReference type="ARBA" id="ARBA00004141"/>
    </source>
</evidence>
<evidence type="ECO:0000313" key="8">
    <source>
        <dbReference type="Proteomes" id="UP000058636"/>
    </source>
</evidence>
<feature type="transmembrane region" description="Helical" evidence="5">
    <location>
        <begin position="20"/>
        <end position="38"/>
    </location>
</feature>
<dbReference type="GO" id="GO:0016020">
    <property type="term" value="C:membrane"/>
    <property type="evidence" value="ECO:0007669"/>
    <property type="project" value="UniProtKB-SubCell"/>
</dbReference>
<feature type="transmembrane region" description="Helical" evidence="5">
    <location>
        <begin position="104"/>
        <end position="123"/>
    </location>
</feature>
<feature type="transmembrane region" description="Helical" evidence="5">
    <location>
        <begin position="80"/>
        <end position="97"/>
    </location>
</feature>
<dbReference type="GO" id="GO:0140359">
    <property type="term" value="F:ABC-type transporter activity"/>
    <property type="evidence" value="ECO:0007669"/>
    <property type="project" value="InterPro"/>
</dbReference>
<proteinExistence type="predicted"/>
<evidence type="ECO:0000259" key="6">
    <source>
        <dbReference type="Pfam" id="PF12698"/>
    </source>
</evidence>
<organism evidence="7 8">
    <name type="scientific">Thermotoga petrophila</name>
    <dbReference type="NCBI Taxonomy" id="93929"/>
    <lineage>
        <taxon>Bacteria</taxon>
        <taxon>Thermotogati</taxon>
        <taxon>Thermotogota</taxon>
        <taxon>Thermotogae</taxon>
        <taxon>Thermotogales</taxon>
        <taxon>Thermotogaceae</taxon>
        <taxon>Thermotoga</taxon>
    </lineage>
</organism>
<dbReference type="PATRIC" id="fig|93930.3.peg.27"/>
<name>A0A101EQJ0_9THEM</name>
<evidence type="ECO:0000256" key="4">
    <source>
        <dbReference type="ARBA" id="ARBA00023136"/>
    </source>
</evidence>
<comment type="caution">
    <text evidence="7">The sequence shown here is derived from an EMBL/GenBank/DDBJ whole genome shotgun (WGS) entry which is preliminary data.</text>
</comment>
<dbReference type="AlphaFoldDB" id="A0A101EQJ0"/>
<feature type="domain" description="ABC-2 type transporter transmembrane" evidence="6">
    <location>
        <begin position="45"/>
        <end position="235"/>
    </location>
</feature>
<dbReference type="EMBL" id="LGFG01000080">
    <property type="protein sequence ID" value="KUK22877.1"/>
    <property type="molecule type" value="Genomic_DNA"/>
</dbReference>
<dbReference type="InterPro" id="IPR013525">
    <property type="entry name" value="ABC2_TM"/>
</dbReference>
<dbReference type="Proteomes" id="UP000058636">
    <property type="component" value="Unassembled WGS sequence"/>
</dbReference>
<protein>
    <submittedName>
        <fullName evidence="7">ABC-2 type transporter</fullName>
    </submittedName>
</protein>
<feature type="transmembrane region" description="Helical" evidence="5">
    <location>
        <begin position="129"/>
        <end position="155"/>
    </location>
</feature>
<dbReference type="PANTHER" id="PTHR43229">
    <property type="entry name" value="NODULATION PROTEIN J"/>
    <property type="match status" value="1"/>
</dbReference>
<dbReference type="PANTHER" id="PTHR43229:SF2">
    <property type="entry name" value="NODULATION PROTEIN J"/>
    <property type="match status" value="1"/>
</dbReference>